<proteinExistence type="predicted"/>
<evidence type="ECO:0000313" key="1">
    <source>
        <dbReference type="EMBL" id="TQW00833.1"/>
    </source>
</evidence>
<name>A0A545WDF0_9HYPO</name>
<dbReference type="STRING" id="43265.A0A545WDF0"/>
<accession>A0A545WDF0</accession>
<organism evidence="1 2">
    <name type="scientific">Cordyceps javanica</name>
    <dbReference type="NCBI Taxonomy" id="43265"/>
    <lineage>
        <taxon>Eukaryota</taxon>
        <taxon>Fungi</taxon>
        <taxon>Dikarya</taxon>
        <taxon>Ascomycota</taxon>
        <taxon>Pezizomycotina</taxon>
        <taxon>Sordariomycetes</taxon>
        <taxon>Hypocreomycetidae</taxon>
        <taxon>Hypocreales</taxon>
        <taxon>Cordycipitaceae</taxon>
        <taxon>Cordyceps</taxon>
    </lineage>
</organism>
<dbReference type="OrthoDB" id="5330139at2759"/>
<dbReference type="EMBL" id="SPUK01000001">
    <property type="protein sequence ID" value="TQW00833.1"/>
    <property type="molecule type" value="Genomic_DNA"/>
</dbReference>
<dbReference type="AlphaFoldDB" id="A0A545WDF0"/>
<comment type="caution">
    <text evidence="1">The sequence shown here is derived from an EMBL/GenBank/DDBJ whole genome shotgun (WGS) entry which is preliminary data.</text>
</comment>
<reference evidence="1 2" key="1">
    <citation type="journal article" date="2019" name="Appl. Microbiol. Biotechnol.">
        <title>Genome sequence of Isaria javanica and comparative genome analysis insights into family S53 peptidase evolution in fungal entomopathogens.</title>
        <authorList>
            <person name="Lin R."/>
            <person name="Zhang X."/>
            <person name="Xin B."/>
            <person name="Zou M."/>
            <person name="Gao Y."/>
            <person name="Qin F."/>
            <person name="Hu Q."/>
            <person name="Xie B."/>
            <person name="Cheng X."/>
        </authorList>
    </citation>
    <scope>NUCLEOTIDE SEQUENCE [LARGE SCALE GENOMIC DNA]</scope>
    <source>
        <strain evidence="1 2">IJ1G</strain>
    </source>
</reference>
<protein>
    <submittedName>
        <fullName evidence="1">Uncharacterized protein</fullName>
    </submittedName>
</protein>
<gene>
    <name evidence="1" type="ORF">IF1G_00764</name>
</gene>
<evidence type="ECO:0000313" key="2">
    <source>
        <dbReference type="Proteomes" id="UP000315783"/>
    </source>
</evidence>
<dbReference type="Proteomes" id="UP000315783">
    <property type="component" value="Unassembled WGS sequence"/>
</dbReference>
<sequence length="151" mass="16766">MRLFASSVRHRTAPTFYPAIRSHLWRPFHSAKADFTTVDGKGALTTKQIDISIGDPGQSYIIFDKDTGAQMKVAAGQQAGSDPERVSLQFFHESRYFASDATAYPRITIGQDLPRQNDSNMSPATLWLWGATNSITLDGTADRVYDSCPYK</sequence>
<keyword evidence="2" id="KW-1185">Reference proteome</keyword>